<dbReference type="EC" id="2.6.1.37" evidence="7"/>
<comment type="subunit">
    <text evidence="7">Homodimer.</text>
</comment>
<gene>
    <name evidence="7" type="primary">phnW</name>
    <name evidence="11" type="ORF">QD47_20505</name>
</gene>
<comment type="caution">
    <text evidence="11">The sequence shown here is derived from an EMBL/GenBank/DDBJ whole genome shotgun (WGS) entry which is preliminary data.</text>
</comment>
<dbReference type="RefSeq" id="WP_044647869.1">
    <property type="nucleotide sequence ID" value="NZ_JTHP01000048.1"/>
</dbReference>
<dbReference type="Gene3D" id="3.90.1150.10">
    <property type="entry name" value="Aspartate Aminotransferase, domain 1"/>
    <property type="match status" value="1"/>
</dbReference>
<keyword evidence="4 7" id="KW-0663">Pyridoxal phosphate</keyword>
<dbReference type="NCBIfam" id="TIGR02326">
    <property type="entry name" value="transamin_PhnW"/>
    <property type="match status" value="1"/>
</dbReference>
<dbReference type="InterPro" id="IPR024169">
    <property type="entry name" value="SP_NH2Trfase/AEP_transaminase"/>
</dbReference>
<sequence length="369" mass="41446">MSNPYLLLTPGPLSTTSTVKEAMLKDWCTWDHEYKAIVEQIRLQLLEVGCASKEHYTALFMQGSGTFGIEATIGSVIPSNGKLLILQNGAYGKRIEEIANVLKIPHLSLVFEANTQVDPQAVERKLVEDKAITHVAMVHCETTTGILNPLEAVMDVIKRNNRIAIIDAMSSFGGIPIEVEQLQIDFIISSANKCIQGVPGFSFILCKRDELIKCKGKARSLSLDLYDQWETMEKDAGKWRFTSPTHVVHAFAQALKELDEEGGVEARHARYRTNQQIVVEELTQAGFTAYLPRELQSPFITTFLYPTHIPFAFEHFYNFLKSAGFVIYPGKLTDANVFRIGNIGDVHAKDMERLSEQILRYVGVTKYEN</sequence>
<protein>
    <recommendedName>
        <fullName evidence="7">2-aminoethylphosphonate--pyruvate transaminase</fullName>
        <ecNumber evidence="7">2.6.1.37</ecNumber>
    </recommendedName>
    <alternativeName>
        <fullName evidence="7">2-aminoethylphosphonate aminotransferase</fullName>
    </alternativeName>
    <alternativeName>
        <fullName evidence="7">AEP transaminase</fullName>
        <shortName evidence="7">AEPT</shortName>
    </alternativeName>
</protein>
<comment type="similarity">
    <text evidence="7">Belongs to the class-V pyridoxal-phosphate-dependent aminotransferase family. PhnW subfamily.</text>
</comment>
<feature type="modified residue" description="N6-(pyridoxal phosphate)lysine" evidence="7 9">
    <location>
        <position position="193"/>
    </location>
</feature>
<evidence type="ECO:0000256" key="6">
    <source>
        <dbReference type="ARBA" id="ARBA00049460"/>
    </source>
</evidence>
<dbReference type="InterPro" id="IPR015424">
    <property type="entry name" value="PyrdxlP-dep_Trfase"/>
</dbReference>
<dbReference type="OrthoDB" id="389074at2"/>
<evidence type="ECO:0000256" key="4">
    <source>
        <dbReference type="ARBA" id="ARBA00022898"/>
    </source>
</evidence>
<proteinExistence type="inferred from homology"/>
<keyword evidence="12" id="KW-1185">Reference proteome</keyword>
<dbReference type="GO" id="GO:0019700">
    <property type="term" value="P:organic phosphonate catabolic process"/>
    <property type="evidence" value="ECO:0007669"/>
    <property type="project" value="UniProtKB-UniRule"/>
</dbReference>
<evidence type="ECO:0000313" key="12">
    <source>
        <dbReference type="Proteomes" id="UP000032534"/>
    </source>
</evidence>
<accession>A0A0D7WXY3</accession>
<dbReference type="PANTHER" id="PTHR42778">
    <property type="entry name" value="2-AMINOETHYLPHOSPHONATE--PYRUVATE TRANSAMINASE"/>
    <property type="match status" value="1"/>
</dbReference>
<evidence type="ECO:0000256" key="1">
    <source>
        <dbReference type="ARBA" id="ARBA00001933"/>
    </source>
</evidence>
<reference evidence="11 12" key="1">
    <citation type="submission" date="2014-11" db="EMBL/GenBank/DDBJ databases">
        <title>Draft Genome Sequences of Paenibacillus polymyxa NRRL B-30509 and Paenibacillus terrae NRRL B-30644, Strains from a Poultry Environment that Produce Tridecaptin A and Paenicidins.</title>
        <authorList>
            <person name="van Belkum M.J."/>
            <person name="Lohans C.T."/>
            <person name="Vederas J.C."/>
        </authorList>
    </citation>
    <scope>NUCLEOTIDE SEQUENCE [LARGE SCALE GENOMIC DNA]</scope>
    <source>
        <strain evidence="11 12">NRRL B-30644</strain>
    </source>
</reference>
<dbReference type="PANTHER" id="PTHR42778:SF1">
    <property type="entry name" value="2-AMINOETHYLPHOSPHONATE--PYRUVATE TRANSAMINASE"/>
    <property type="match status" value="1"/>
</dbReference>
<keyword evidence="5 7" id="KW-0670">Pyruvate</keyword>
<dbReference type="AlphaFoldDB" id="A0A0D7WXY3"/>
<dbReference type="HAMAP" id="MF_01376">
    <property type="entry name" value="PhnW_aminotrans_5"/>
    <property type="match status" value="1"/>
</dbReference>
<evidence type="ECO:0000256" key="8">
    <source>
        <dbReference type="PIRSR" id="PIRSR000524-1"/>
    </source>
</evidence>
<dbReference type="InterPro" id="IPR012703">
    <property type="entry name" value="NH2EtPonate_pyrv_transaminase"/>
</dbReference>
<dbReference type="InterPro" id="IPR000192">
    <property type="entry name" value="Aminotrans_V_dom"/>
</dbReference>
<dbReference type="PATRIC" id="fig|159743.3.peg.4558"/>
<evidence type="ECO:0000259" key="10">
    <source>
        <dbReference type="Pfam" id="PF00266"/>
    </source>
</evidence>
<evidence type="ECO:0000256" key="3">
    <source>
        <dbReference type="ARBA" id="ARBA00022679"/>
    </source>
</evidence>
<dbReference type="Proteomes" id="UP000032534">
    <property type="component" value="Unassembled WGS sequence"/>
</dbReference>
<evidence type="ECO:0000256" key="2">
    <source>
        <dbReference type="ARBA" id="ARBA00022576"/>
    </source>
</evidence>
<keyword evidence="2 7" id="KW-0032">Aminotransferase</keyword>
<dbReference type="NCBIfam" id="NF010006">
    <property type="entry name" value="PRK13479.1"/>
    <property type="match status" value="1"/>
</dbReference>
<name>A0A0D7WXY3_9BACL</name>
<comment type="catalytic activity">
    <reaction evidence="6 7">
        <text>(2-aminoethyl)phosphonate + pyruvate = phosphonoacetaldehyde + L-alanine</text>
        <dbReference type="Rhea" id="RHEA:17021"/>
        <dbReference type="ChEBI" id="CHEBI:15361"/>
        <dbReference type="ChEBI" id="CHEBI:57418"/>
        <dbReference type="ChEBI" id="CHEBI:57972"/>
        <dbReference type="ChEBI" id="CHEBI:58383"/>
        <dbReference type="EC" id="2.6.1.37"/>
    </reaction>
</comment>
<feature type="domain" description="Aminotransferase class V" evidence="10">
    <location>
        <begin position="32"/>
        <end position="310"/>
    </location>
</feature>
<evidence type="ECO:0000256" key="5">
    <source>
        <dbReference type="ARBA" id="ARBA00023317"/>
    </source>
</evidence>
<keyword evidence="3 7" id="KW-0808">Transferase</keyword>
<dbReference type="GO" id="GO:0047304">
    <property type="term" value="F:2-aminoethylphosphonate-pyruvate transaminase activity"/>
    <property type="evidence" value="ECO:0007669"/>
    <property type="project" value="UniProtKB-UniRule"/>
</dbReference>
<evidence type="ECO:0000313" key="11">
    <source>
        <dbReference type="EMBL" id="KJD43819.1"/>
    </source>
</evidence>
<evidence type="ECO:0000256" key="9">
    <source>
        <dbReference type="PIRSR" id="PIRSR000524-50"/>
    </source>
</evidence>
<dbReference type="SUPFAM" id="SSF53383">
    <property type="entry name" value="PLP-dependent transferases"/>
    <property type="match status" value="1"/>
</dbReference>
<feature type="binding site" evidence="8">
    <location>
        <position position="339"/>
    </location>
    <ligand>
        <name>substrate</name>
    </ligand>
</feature>
<dbReference type="EMBL" id="JTHP01000048">
    <property type="protein sequence ID" value="KJD43819.1"/>
    <property type="molecule type" value="Genomic_DNA"/>
</dbReference>
<dbReference type="NCBIfam" id="TIGR03301">
    <property type="entry name" value="PhnW-AepZ"/>
    <property type="match status" value="1"/>
</dbReference>
<dbReference type="Pfam" id="PF00266">
    <property type="entry name" value="Aminotran_5"/>
    <property type="match status" value="1"/>
</dbReference>
<dbReference type="InterPro" id="IPR015421">
    <property type="entry name" value="PyrdxlP-dep_Trfase_major"/>
</dbReference>
<dbReference type="PIRSF" id="PIRSF000524">
    <property type="entry name" value="SPT"/>
    <property type="match status" value="1"/>
</dbReference>
<comment type="cofactor">
    <cofactor evidence="1 7 9">
        <name>pyridoxal 5'-phosphate</name>
        <dbReference type="ChEBI" id="CHEBI:597326"/>
    </cofactor>
</comment>
<dbReference type="Gene3D" id="3.40.640.10">
    <property type="entry name" value="Type I PLP-dependent aspartate aminotransferase-like (Major domain)"/>
    <property type="match status" value="1"/>
</dbReference>
<organism evidence="11 12">
    <name type="scientific">Paenibacillus terrae</name>
    <dbReference type="NCBI Taxonomy" id="159743"/>
    <lineage>
        <taxon>Bacteria</taxon>
        <taxon>Bacillati</taxon>
        <taxon>Bacillota</taxon>
        <taxon>Bacilli</taxon>
        <taxon>Bacillales</taxon>
        <taxon>Paenibacillaceae</taxon>
        <taxon>Paenibacillus</taxon>
    </lineage>
</organism>
<comment type="function">
    <text evidence="7">Involved in phosphonate degradation.</text>
</comment>
<evidence type="ECO:0000256" key="7">
    <source>
        <dbReference type="HAMAP-Rule" id="MF_01376"/>
    </source>
</evidence>
<dbReference type="InterPro" id="IPR015422">
    <property type="entry name" value="PyrdxlP-dep_Trfase_small"/>
</dbReference>